<keyword evidence="2" id="KW-1185">Reference proteome</keyword>
<name>A0AAN7JZX0_9MYRT</name>
<gene>
    <name evidence="1" type="ORF">SAY87_007233</name>
</gene>
<sequence>MNNLSVICLVHPSFLSAPLISDLLMRFLFDVCTRGCHLCGSPSLADQLNADAFSEQARSYDKASSNPVGVYIRNARTRQLWPPLPVLLASELDDWSRNQEYKDLLKCARQINSVQSV</sequence>
<dbReference type="EMBL" id="JAXIOK010000013">
    <property type="protein sequence ID" value="KAK4757106.1"/>
    <property type="molecule type" value="Genomic_DNA"/>
</dbReference>
<protein>
    <submittedName>
        <fullName evidence="1">Uncharacterized protein</fullName>
    </submittedName>
</protein>
<organism evidence="1 2">
    <name type="scientific">Trapa incisa</name>
    <dbReference type="NCBI Taxonomy" id="236973"/>
    <lineage>
        <taxon>Eukaryota</taxon>
        <taxon>Viridiplantae</taxon>
        <taxon>Streptophyta</taxon>
        <taxon>Embryophyta</taxon>
        <taxon>Tracheophyta</taxon>
        <taxon>Spermatophyta</taxon>
        <taxon>Magnoliopsida</taxon>
        <taxon>eudicotyledons</taxon>
        <taxon>Gunneridae</taxon>
        <taxon>Pentapetalae</taxon>
        <taxon>rosids</taxon>
        <taxon>malvids</taxon>
        <taxon>Myrtales</taxon>
        <taxon>Lythraceae</taxon>
        <taxon>Trapa</taxon>
    </lineage>
</organism>
<accession>A0AAN7JZX0</accession>
<dbReference type="AlphaFoldDB" id="A0AAN7JZX0"/>
<reference evidence="1 2" key="1">
    <citation type="journal article" date="2023" name="Hortic Res">
        <title>Pangenome of water caltrop reveals structural variations and asymmetric subgenome divergence after allopolyploidization.</title>
        <authorList>
            <person name="Zhang X."/>
            <person name="Chen Y."/>
            <person name="Wang L."/>
            <person name="Yuan Y."/>
            <person name="Fang M."/>
            <person name="Shi L."/>
            <person name="Lu R."/>
            <person name="Comes H.P."/>
            <person name="Ma Y."/>
            <person name="Chen Y."/>
            <person name="Huang G."/>
            <person name="Zhou Y."/>
            <person name="Zheng Z."/>
            <person name="Qiu Y."/>
        </authorList>
    </citation>
    <scope>NUCLEOTIDE SEQUENCE [LARGE SCALE GENOMIC DNA]</scope>
    <source>
        <tissue evidence="1">Roots</tissue>
    </source>
</reference>
<evidence type="ECO:0000313" key="2">
    <source>
        <dbReference type="Proteomes" id="UP001345219"/>
    </source>
</evidence>
<comment type="caution">
    <text evidence="1">The sequence shown here is derived from an EMBL/GenBank/DDBJ whole genome shotgun (WGS) entry which is preliminary data.</text>
</comment>
<proteinExistence type="predicted"/>
<dbReference type="Proteomes" id="UP001345219">
    <property type="component" value="Chromosome 6"/>
</dbReference>
<evidence type="ECO:0000313" key="1">
    <source>
        <dbReference type="EMBL" id="KAK4757106.1"/>
    </source>
</evidence>